<evidence type="ECO:0000259" key="2">
    <source>
        <dbReference type="Pfam" id="PF14415"/>
    </source>
</evidence>
<proteinExistence type="predicted"/>
<comment type="caution">
    <text evidence="3">The sequence shown here is derived from an EMBL/GenBank/DDBJ whole genome shotgun (WGS) entry which is preliminary data.</text>
</comment>
<evidence type="ECO:0000313" key="4">
    <source>
        <dbReference type="Proteomes" id="UP000094412"/>
    </source>
</evidence>
<sequence length="338" mass="36945">MVRIALTLGLALVAAPAFANDSTAELGAGGLILSRNDVVSMDSEDLFISRDKVTVDYVFRNTSDKDVSTVVAFPLPEIEANPYEMPSIPDEGSDNFLGFEVTVDGASVKPELEQKAFAVGVDVGAELKAQNVPLYPYGKVVLDALAKLPQQVADDWLARGIIVMDDFDDGTGWKSVRSPFWQLRSTFWWRATFPANKAVHVAHRYKPSVGATAGLNFFYDGKFQGEYDSYKRTYCMDNAFEAGVRKAQQNNTDAVPQLYESRIAYILTTGGNWATGSIGKFKLTVDKGDAQSLVSFCGDGVRKVGPTTFEMTAENYVPERDINILLLDRPDSEGGTGN</sequence>
<dbReference type="Proteomes" id="UP000094412">
    <property type="component" value="Unassembled WGS sequence"/>
</dbReference>
<evidence type="ECO:0000256" key="1">
    <source>
        <dbReference type="SAM" id="SignalP"/>
    </source>
</evidence>
<dbReference type="RefSeq" id="WP_024924491.1">
    <property type="nucleotide sequence ID" value="NZ_MDEO01000033.1"/>
</dbReference>
<dbReference type="Pfam" id="PF14415">
    <property type="entry name" value="DUF4424"/>
    <property type="match status" value="1"/>
</dbReference>
<accession>A0A1C2DPF0</accession>
<keyword evidence="1" id="KW-0732">Signal</keyword>
<protein>
    <recommendedName>
        <fullName evidence="2">DUF4424 domain-containing protein</fullName>
    </recommendedName>
</protein>
<name>A0A1C2DPF0_9HYPH</name>
<dbReference type="STRING" id="1566387.QV13_16960"/>
<reference evidence="3 4" key="1">
    <citation type="submission" date="2016-08" db="EMBL/GenBank/DDBJ databases">
        <title>Whole genome sequence of Mesorhizobium sp. strain UASWS1009 isolated from industrial sewage.</title>
        <authorList>
            <person name="Crovadore J."/>
            <person name="Calmin G."/>
            <person name="Chablais R."/>
            <person name="Cochard B."/>
            <person name="Lefort F."/>
        </authorList>
    </citation>
    <scope>NUCLEOTIDE SEQUENCE [LARGE SCALE GENOMIC DNA]</scope>
    <source>
        <strain evidence="3 4">UASWS1009</strain>
    </source>
</reference>
<feature type="domain" description="DUF4424" evidence="2">
    <location>
        <begin position="19"/>
        <end position="325"/>
    </location>
</feature>
<dbReference type="InterPro" id="IPR025538">
    <property type="entry name" value="DUF4424"/>
</dbReference>
<dbReference type="AlphaFoldDB" id="A0A1C2DPF0"/>
<gene>
    <name evidence="3" type="ORF">QV13_16960</name>
</gene>
<feature type="chain" id="PRO_5008659563" description="DUF4424 domain-containing protein" evidence="1">
    <location>
        <begin position="20"/>
        <end position="338"/>
    </location>
</feature>
<dbReference type="OrthoDB" id="7299818at2"/>
<organism evidence="3 4">
    <name type="scientific">Mesorhizobium hungaricum</name>
    <dbReference type="NCBI Taxonomy" id="1566387"/>
    <lineage>
        <taxon>Bacteria</taxon>
        <taxon>Pseudomonadati</taxon>
        <taxon>Pseudomonadota</taxon>
        <taxon>Alphaproteobacteria</taxon>
        <taxon>Hyphomicrobiales</taxon>
        <taxon>Phyllobacteriaceae</taxon>
        <taxon>Mesorhizobium</taxon>
    </lineage>
</organism>
<dbReference type="EMBL" id="MDEO01000033">
    <property type="protein sequence ID" value="OCX16495.1"/>
    <property type="molecule type" value="Genomic_DNA"/>
</dbReference>
<keyword evidence="4" id="KW-1185">Reference proteome</keyword>
<evidence type="ECO:0000313" key="3">
    <source>
        <dbReference type="EMBL" id="OCX16495.1"/>
    </source>
</evidence>
<dbReference type="Gene3D" id="2.60.40.3680">
    <property type="match status" value="2"/>
</dbReference>
<feature type="signal peptide" evidence="1">
    <location>
        <begin position="1"/>
        <end position="19"/>
    </location>
</feature>